<organism evidence="1 3">
    <name type="scientific">Ralstonia mannitolilytica</name>
    <dbReference type="NCBI Taxonomy" id="105219"/>
    <lineage>
        <taxon>Bacteria</taxon>
        <taxon>Pseudomonadati</taxon>
        <taxon>Pseudomonadota</taxon>
        <taxon>Betaproteobacteria</taxon>
        <taxon>Burkholderiales</taxon>
        <taxon>Burkholderiaceae</taxon>
        <taxon>Ralstonia</taxon>
    </lineage>
</organism>
<name>A0AAD2EMK9_9RALS</name>
<dbReference type="EMBL" id="CATVXE010000027">
    <property type="protein sequence ID" value="CAJ0695970.1"/>
    <property type="molecule type" value="Genomic_DNA"/>
</dbReference>
<dbReference type="AlphaFoldDB" id="A0AAD2EMK9"/>
<keyword evidence="4" id="KW-1185">Reference proteome</keyword>
<accession>A0AAD2EMK9</accession>
<sequence length="223" mass="24008">MAEKPGPGAARMTGRQALEDDDTKQANALCEFAPASLDTASCLMDCSREREHFRSLVWRPVFMDIASEFSWDFLGACEDRGSPIAPQARADQYILGCRGAGSAAIGLEKQVELQKGEGLLVGGGEAIGVDTVAVRVIRRRPVEFLQVWRATIGQLHKPRGGCFSVGNQISSRTCVSNTGKVIALSGTSAAGFLSHASKLRLPQIRRHCFGAPRLRVKPSTLPT</sequence>
<dbReference type="EMBL" id="CAUDKV010000008">
    <property type="protein sequence ID" value="CAJ0871541.1"/>
    <property type="molecule type" value="Genomic_DNA"/>
</dbReference>
<dbReference type="Proteomes" id="UP001190452">
    <property type="component" value="Unassembled WGS sequence"/>
</dbReference>
<evidence type="ECO:0000313" key="4">
    <source>
        <dbReference type="Proteomes" id="UP001190452"/>
    </source>
</evidence>
<evidence type="ECO:0000313" key="3">
    <source>
        <dbReference type="Proteomes" id="UP001190002"/>
    </source>
</evidence>
<comment type="caution">
    <text evidence="1">The sequence shown here is derived from an EMBL/GenBank/DDBJ whole genome shotgun (WGS) entry which is preliminary data.</text>
</comment>
<gene>
    <name evidence="2" type="ORF">R77569_02353</name>
    <name evidence="1" type="ORF">R77591_04508</name>
</gene>
<reference evidence="1 4" key="1">
    <citation type="submission" date="2023-07" db="EMBL/GenBank/DDBJ databases">
        <authorList>
            <person name="Peeters C."/>
        </authorList>
    </citation>
    <scope>NUCLEOTIDE SEQUENCE</scope>
    <source>
        <strain evidence="2 4">R-77569</strain>
        <strain evidence="1">R-77591</strain>
    </source>
</reference>
<proteinExistence type="predicted"/>
<protein>
    <submittedName>
        <fullName evidence="1">Uncharacterized protein</fullName>
    </submittedName>
</protein>
<evidence type="ECO:0000313" key="1">
    <source>
        <dbReference type="EMBL" id="CAJ0695970.1"/>
    </source>
</evidence>
<evidence type="ECO:0000313" key="2">
    <source>
        <dbReference type="EMBL" id="CAJ0871541.1"/>
    </source>
</evidence>
<dbReference type="Proteomes" id="UP001190002">
    <property type="component" value="Unassembled WGS sequence"/>
</dbReference>